<reference evidence="1" key="1">
    <citation type="submission" date="2022-09" db="EMBL/GenBank/DDBJ databases">
        <authorList>
            <person name="Yuan C."/>
            <person name="Ke Z."/>
        </authorList>
    </citation>
    <scope>NUCLEOTIDE SEQUENCE</scope>
    <source>
        <strain evidence="1">LB-8</strain>
    </source>
</reference>
<evidence type="ECO:0000313" key="2">
    <source>
        <dbReference type="Proteomes" id="UP001155483"/>
    </source>
</evidence>
<evidence type="ECO:0000313" key="1">
    <source>
        <dbReference type="EMBL" id="MCU7549189.1"/>
    </source>
</evidence>
<comment type="caution">
    <text evidence="1">The sequence shown here is derived from an EMBL/GenBank/DDBJ whole genome shotgun (WGS) entry which is preliminary data.</text>
</comment>
<organism evidence="1 2">
    <name type="scientific">Paraflavisolibacter caeni</name>
    <dbReference type="NCBI Taxonomy" id="2982496"/>
    <lineage>
        <taxon>Bacteria</taxon>
        <taxon>Pseudomonadati</taxon>
        <taxon>Bacteroidota</taxon>
        <taxon>Chitinophagia</taxon>
        <taxon>Chitinophagales</taxon>
        <taxon>Chitinophagaceae</taxon>
        <taxon>Paraflavisolibacter</taxon>
    </lineage>
</organism>
<sequence>MYNKNVESNYFINKIGGENNLSLSRRDVMKKLALALDEEQRKLLIVQKNSEDKYDWLIISIDNIQTHFIKKTYRNINTNDLKRGMLEEHLEKVMLYFEFVNCKQPVEVVFYDHIDHNIFELPELVQIARDWQIVVTKILMHQPKYRSVYLNYKSQYWQGF</sequence>
<proteinExistence type="predicted"/>
<gene>
    <name evidence="1" type="ORF">OCK74_08685</name>
</gene>
<reference evidence="1" key="2">
    <citation type="submission" date="2023-04" db="EMBL/GenBank/DDBJ databases">
        <title>Paracnuella aquatica gen. nov., sp. nov., a member of the family Chitinophagaceae isolated from a hot spring.</title>
        <authorList>
            <person name="Wang C."/>
        </authorList>
    </citation>
    <scope>NUCLEOTIDE SEQUENCE</scope>
    <source>
        <strain evidence="1">LB-8</strain>
    </source>
</reference>
<name>A0A9X3BFL9_9BACT</name>
<dbReference type="AlphaFoldDB" id="A0A9X3BFL9"/>
<dbReference type="RefSeq" id="WP_279296631.1">
    <property type="nucleotide sequence ID" value="NZ_JAOTIF010000004.1"/>
</dbReference>
<protein>
    <submittedName>
        <fullName evidence="1">Uncharacterized protein</fullName>
    </submittedName>
</protein>
<accession>A0A9X3BFL9</accession>
<dbReference type="EMBL" id="JAOTIF010000004">
    <property type="protein sequence ID" value="MCU7549189.1"/>
    <property type="molecule type" value="Genomic_DNA"/>
</dbReference>
<dbReference type="Proteomes" id="UP001155483">
    <property type="component" value="Unassembled WGS sequence"/>
</dbReference>
<keyword evidence="2" id="KW-1185">Reference proteome</keyword>